<organism evidence="3 4">
    <name type="scientific">Pseudocohnilembus persalinus</name>
    <name type="common">Ciliate</name>
    <dbReference type="NCBI Taxonomy" id="266149"/>
    <lineage>
        <taxon>Eukaryota</taxon>
        <taxon>Sar</taxon>
        <taxon>Alveolata</taxon>
        <taxon>Ciliophora</taxon>
        <taxon>Intramacronucleata</taxon>
        <taxon>Oligohymenophorea</taxon>
        <taxon>Scuticociliatia</taxon>
        <taxon>Philasterida</taxon>
        <taxon>Pseudocohnilembidae</taxon>
        <taxon>Pseudocohnilembus</taxon>
    </lineage>
</organism>
<evidence type="ECO:0000313" key="3">
    <source>
        <dbReference type="EMBL" id="KRX11060.1"/>
    </source>
</evidence>
<protein>
    <recommendedName>
        <fullName evidence="5">Transmembrane protein</fullName>
    </recommendedName>
</protein>
<feature type="compositionally biased region" description="Polar residues" evidence="1">
    <location>
        <begin position="149"/>
        <end position="158"/>
    </location>
</feature>
<evidence type="ECO:0000256" key="2">
    <source>
        <dbReference type="SAM" id="Phobius"/>
    </source>
</evidence>
<dbReference type="AlphaFoldDB" id="A0A0V0R989"/>
<comment type="caution">
    <text evidence="3">The sequence shown here is derived from an EMBL/GenBank/DDBJ whole genome shotgun (WGS) entry which is preliminary data.</text>
</comment>
<gene>
    <name evidence="3" type="ORF">PPERSA_05169</name>
</gene>
<dbReference type="EMBL" id="LDAU01000007">
    <property type="protein sequence ID" value="KRX11060.1"/>
    <property type="molecule type" value="Genomic_DNA"/>
</dbReference>
<feature type="compositionally biased region" description="Low complexity" evidence="1">
    <location>
        <begin position="159"/>
        <end position="171"/>
    </location>
</feature>
<accession>A0A0V0R989</accession>
<reference evidence="3 4" key="1">
    <citation type="journal article" date="2015" name="Sci. Rep.">
        <title>Genome of the facultative scuticociliatosis pathogen Pseudocohnilembus persalinus provides insight into its virulence through horizontal gene transfer.</title>
        <authorList>
            <person name="Xiong J."/>
            <person name="Wang G."/>
            <person name="Cheng J."/>
            <person name="Tian M."/>
            <person name="Pan X."/>
            <person name="Warren A."/>
            <person name="Jiang C."/>
            <person name="Yuan D."/>
            <person name="Miao W."/>
        </authorList>
    </citation>
    <scope>NUCLEOTIDE SEQUENCE [LARGE SCALE GENOMIC DNA]</scope>
    <source>
        <strain evidence="3">36N120E</strain>
    </source>
</reference>
<dbReference type="Proteomes" id="UP000054937">
    <property type="component" value="Unassembled WGS sequence"/>
</dbReference>
<feature type="transmembrane region" description="Helical" evidence="2">
    <location>
        <begin position="16"/>
        <end position="35"/>
    </location>
</feature>
<evidence type="ECO:0000256" key="1">
    <source>
        <dbReference type="SAM" id="MobiDB-lite"/>
    </source>
</evidence>
<dbReference type="InParanoid" id="A0A0V0R989"/>
<sequence>MQKTIQKTKEIGSSKLFLKIGFASAIGLGSLYLLYKQKFEQKMNLSRHKLKNQIIYFQDFSKSEKKDQKYFMIIDKTTKQNLDFEKLKIKYSQINTQCVAFGIQQENKARSEIIKKELIKDKEEEHELQEKKEEDKEENKQEEQENKEIQTSSSTPQDIINKNQAVNQNNKNKVEQKIQREQVWEELSYMSYQLPITNCFQWLTNFLTRKIEKYCRKENLNIGQTTLFIFIHYDEKIEIGIVLKDLDKSTILSDSEF</sequence>
<proteinExistence type="predicted"/>
<feature type="region of interest" description="Disordered" evidence="1">
    <location>
        <begin position="124"/>
        <end position="173"/>
    </location>
</feature>
<evidence type="ECO:0008006" key="5">
    <source>
        <dbReference type="Google" id="ProtNLM"/>
    </source>
</evidence>
<keyword evidence="2" id="KW-0472">Membrane</keyword>
<evidence type="ECO:0000313" key="4">
    <source>
        <dbReference type="Proteomes" id="UP000054937"/>
    </source>
</evidence>
<keyword evidence="2" id="KW-1133">Transmembrane helix</keyword>
<name>A0A0V0R989_PSEPJ</name>
<keyword evidence="2" id="KW-0812">Transmembrane</keyword>
<keyword evidence="4" id="KW-1185">Reference proteome</keyword>
<feature type="compositionally biased region" description="Basic and acidic residues" evidence="1">
    <location>
        <begin position="124"/>
        <end position="148"/>
    </location>
</feature>